<proteinExistence type="predicted"/>
<feature type="compositionally biased region" description="Basic and acidic residues" evidence="1">
    <location>
        <begin position="250"/>
        <end position="274"/>
    </location>
</feature>
<feature type="region of interest" description="Disordered" evidence="1">
    <location>
        <begin position="236"/>
        <end position="274"/>
    </location>
</feature>
<reference evidence="3" key="1">
    <citation type="journal article" date="2019" name="Int. J. Syst. Evol. Microbiol.">
        <title>The Global Catalogue of Microorganisms (GCM) 10K type strain sequencing project: providing services to taxonomists for standard genome sequencing and annotation.</title>
        <authorList>
            <consortium name="The Broad Institute Genomics Platform"/>
            <consortium name="The Broad Institute Genome Sequencing Center for Infectious Disease"/>
            <person name="Wu L."/>
            <person name="Ma J."/>
        </authorList>
    </citation>
    <scope>NUCLEOTIDE SEQUENCE [LARGE SCALE GENOMIC DNA]</scope>
    <source>
        <strain evidence="3">JCM 16961</strain>
    </source>
</reference>
<organism evidence="2 3">
    <name type="scientific">Zhihengliuella alba</name>
    <dbReference type="NCBI Taxonomy" id="547018"/>
    <lineage>
        <taxon>Bacteria</taxon>
        <taxon>Bacillati</taxon>
        <taxon>Actinomycetota</taxon>
        <taxon>Actinomycetes</taxon>
        <taxon>Micrococcales</taxon>
        <taxon>Micrococcaceae</taxon>
        <taxon>Zhihengliuella</taxon>
    </lineage>
</organism>
<dbReference type="EMBL" id="BAABCJ010000006">
    <property type="protein sequence ID" value="GAA3710138.1"/>
    <property type="molecule type" value="Genomic_DNA"/>
</dbReference>
<evidence type="ECO:0000313" key="3">
    <source>
        <dbReference type="Proteomes" id="UP001501536"/>
    </source>
</evidence>
<name>A0ABP7DVP9_9MICC</name>
<sequence length="274" mass="28217">MKDRIPDVILGPDGKPAAGVQGAILKALGVQRPLVIKYLDRQRRRHPDASAHELAALIERDYHRAVTGGGAAIGATAAVPGIGTVTSLGLSAAATVGFLEASALYAQSLAELHGISTEDPEKARVLVMAVIMGDEGSSLIASLTHQAAGRGAGPVQGWGSVFGASSQKGLWGGIASKLQKRFLRRLVATQGASTLGRVIPFGIGAAIGGVGNHLLAKKVIESARQAFATLPETIPADVVDGRPDAPAAARGEDPSAEVERAIEAERRRRAGEAE</sequence>
<dbReference type="RefSeq" id="WP_344885145.1">
    <property type="nucleotide sequence ID" value="NZ_BAABCJ010000006.1"/>
</dbReference>
<comment type="caution">
    <text evidence="2">The sequence shown here is derived from an EMBL/GenBank/DDBJ whole genome shotgun (WGS) entry which is preliminary data.</text>
</comment>
<gene>
    <name evidence="2" type="ORF">GCM10022377_24700</name>
</gene>
<evidence type="ECO:0000256" key="1">
    <source>
        <dbReference type="SAM" id="MobiDB-lite"/>
    </source>
</evidence>
<protein>
    <recommendedName>
        <fullName evidence="4">Di-and tripeptidase</fullName>
    </recommendedName>
</protein>
<evidence type="ECO:0000313" key="2">
    <source>
        <dbReference type="EMBL" id="GAA3710138.1"/>
    </source>
</evidence>
<accession>A0ABP7DVP9</accession>
<dbReference type="Proteomes" id="UP001501536">
    <property type="component" value="Unassembled WGS sequence"/>
</dbReference>
<keyword evidence="3" id="KW-1185">Reference proteome</keyword>
<evidence type="ECO:0008006" key="4">
    <source>
        <dbReference type="Google" id="ProtNLM"/>
    </source>
</evidence>